<proteinExistence type="inferred from homology"/>
<keyword evidence="6 11" id="KW-1133">Transmembrane helix</keyword>
<dbReference type="AlphaFoldDB" id="A0A1X7VLY3"/>
<dbReference type="Pfam" id="PF09771">
    <property type="entry name" value="Tmemb_18A"/>
    <property type="match status" value="1"/>
</dbReference>
<feature type="transmembrane region" description="Helical" evidence="11">
    <location>
        <begin position="60"/>
        <end position="80"/>
    </location>
</feature>
<evidence type="ECO:0000256" key="4">
    <source>
        <dbReference type="ARBA" id="ARBA00022490"/>
    </source>
</evidence>
<evidence type="ECO:0000256" key="5">
    <source>
        <dbReference type="ARBA" id="ARBA00022692"/>
    </source>
</evidence>
<dbReference type="InterPro" id="IPR019168">
    <property type="entry name" value="NEP1-R1"/>
</dbReference>
<evidence type="ECO:0000256" key="3">
    <source>
        <dbReference type="ARBA" id="ARBA00010998"/>
    </source>
</evidence>
<gene>
    <name evidence="12" type="primary">100641285</name>
</gene>
<dbReference type="Proteomes" id="UP000007879">
    <property type="component" value="Unassembled WGS sequence"/>
</dbReference>
<keyword evidence="9" id="KW-0539">Nucleus</keyword>
<dbReference type="GO" id="GO:0005737">
    <property type="term" value="C:cytoplasm"/>
    <property type="evidence" value="ECO:0007669"/>
    <property type="project" value="UniProtKB-SubCell"/>
</dbReference>
<dbReference type="PANTHER" id="PTHR20996">
    <property type="entry name" value="NUCLEAR ENVELOPE PHOSPHATASE-REGULATORY SUBUNIT 1"/>
    <property type="match status" value="1"/>
</dbReference>
<evidence type="ECO:0000313" key="12">
    <source>
        <dbReference type="EnsemblMetazoa" id="Aqu2.1.40899_001"/>
    </source>
</evidence>
<dbReference type="InParanoid" id="A0A1X7VLY3"/>
<evidence type="ECO:0000313" key="13">
    <source>
        <dbReference type="Proteomes" id="UP000007879"/>
    </source>
</evidence>
<keyword evidence="7" id="KW-0443">Lipid metabolism</keyword>
<dbReference type="GO" id="GO:0031965">
    <property type="term" value="C:nuclear membrane"/>
    <property type="evidence" value="ECO:0007669"/>
    <property type="project" value="UniProtKB-SubCell"/>
</dbReference>
<evidence type="ECO:0000256" key="8">
    <source>
        <dbReference type="ARBA" id="ARBA00023136"/>
    </source>
</evidence>
<reference evidence="12" key="2">
    <citation type="submission" date="2017-05" db="UniProtKB">
        <authorList>
            <consortium name="EnsemblMetazoa"/>
        </authorList>
    </citation>
    <scope>IDENTIFICATION</scope>
</reference>
<dbReference type="GO" id="GO:0071595">
    <property type="term" value="C:Nem1-Spo7 phosphatase complex"/>
    <property type="evidence" value="ECO:0007669"/>
    <property type="project" value="InterPro"/>
</dbReference>
<dbReference type="EnsemblMetazoa" id="XM_020008756.1">
    <property type="protein sequence ID" value="XP_019864315.1"/>
    <property type="gene ID" value="LOC100641285"/>
</dbReference>
<evidence type="ECO:0000256" key="1">
    <source>
        <dbReference type="ARBA" id="ARBA00004232"/>
    </source>
</evidence>
<organism evidence="12">
    <name type="scientific">Amphimedon queenslandica</name>
    <name type="common">Sponge</name>
    <dbReference type="NCBI Taxonomy" id="400682"/>
    <lineage>
        <taxon>Eukaryota</taxon>
        <taxon>Metazoa</taxon>
        <taxon>Porifera</taxon>
        <taxon>Demospongiae</taxon>
        <taxon>Heteroscleromorpha</taxon>
        <taxon>Haplosclerida</taxon>
        <taxon>Niphatidae</taxon>
        <taxon>Amphimedon</taxon>
    </lineage>
</organism>
<name>A0A1X7VLY3_AMPQE</name>
<keyword evidence="5 11" id="KW-0812">Transmembrane</keyword>
<reference evidence="13" key="1">
    <citation type="journal article" date="2010" name="Nature">
        <title>The Amphimedon queenslandica genome and the evolution of animal complexity.</title>
        <authorList>
            <person name="Srivastava M."/>
            <person name="Simakov O."/>
            <person name="Chapman J."/>
            <person name="Fahey B."/>
            <person name="Gauthier M.E."/>
            <person name="Mitros T."/>
            <person name="Richards G.S."/>
            <person name="Conaco C."/>
            <person name="Dacre M."/>
            <person name="Hellsten U."/>
            <person name="Larroux C."/>
            <person name="Putnam N.H."/>
            <person name="Stanke M."/>
            <person name="Adamska M."/>
            <person name="Darling A."/>
            <person name="Degnan S.M."/>
            <person name="Oakley T.H."/>
            <person name="Plachetzki D.C."/>
            <person name="Zhai Y."/>
            <person name="Adamski M."/>
            <person name="Calcino A."/>
            <person name="Cummins S.F."/>
            <person name="Goodstein D.M."/>
            <person name="Harris C."/>
            <person name="Jackson D.J."/>
            <person name="Leys S.P."/>
            <person name="Shu S."/>
            <person name="Woodcroft B.J."/>
            <person name="Vervoort M."/>
            <person name="Kosik K.S."/>
            <person name="Manning G."/>
            <person name="Degnan B.M."/>
            <person name="Rokhsar D.S."/>
        </authorList>
    </citation>
    <scope>NUCLEOTIDE SEQUENCE [LARGE SCALE GENOMIC DNA]</scope>
</reference>
<keyword evidence="8 11" id="KW-0472">Membrane</keyword>
<keyword evidence="4" id="KW-0963">Cytoplasm</keyword>
<evidence type="ECO:0000256" key="11">
    <source>
        <dbReference type="SAM" id="Phobius"/>
    </source>
</evidence>
<protein>
    <recommendedName>
        <fullName evidence="10">Transmembrane protein 188</fullName>
    </recommendedName>
</protein>
<feature type="transmembrane region" description="Helical" evidence="11">
    <location>
        <begin position="31"/>
        <end position="48"/>
    </location>
</feature>
<accession>A0A1X7VLY3</accession>
<evidence type="ECO:0000256" key="2">
    <source>
        <dbReference type="ARBA" id="ARBA00004496"/>
    </source>
</evidence>
<dbReference type="OrthoDB" id="5786980at2759"/>
<evidence type="ECO:0000256" key="10">
    <source>
        <dbReference type="ARBA" id="ARBA00030458"/>
    </source>
</evidence>
<dbReference type="PANTHER" id="PTHR20996:SF1">
    <property type="entry name" value="NUCLEAR ENVELOPE PHOSPHATASE-REGULATORY SUBUNIT 1"/>
    <property type="match status" value="1"/>
</dbReference>
<dbReference type="GO" id="GO:0006629">
    <property type="term" value="P:lipid metabolic process"/>
    <property type="evidence" value="ECO:0007669"/>
    <property type="project" value="UniProtKB-KW"/>
</dbReference>
<sequence length="120" mass="14227">MREQTEDLIAFEKRLTECVGYMENKSTKWRVIMVFSVIFVLFSVWKAWRDETRYDTVVDYFWAHKALSVSIAILFLLCLFGGFQKSRGAKVVTQRCRNVLRNYNMSCDEQGKLILKRPTR</sequence>
<comment type="similarity">
    <text evidence="3">Belongs to the CNEP1R1 family.</text>
</comment>
<dbReference type="KEGG" id="aqu:100641285"/>
<evidence type="ECO:0000256" key="9">
    <source>
        <dbReference type="ARBA" id="ARBA00023242"/>
    </source>
</evidence>
<comment type="subcellular location">
    <subcellularLocation>
        <location evidence="2">Cytoplasm</location>
    </subcellularLocation>
    <subcellularLocation>
        <location evidence="1">Nucleus membrane</location>
        <topology evidence="1">Multi-pass membrane protein</topology>
    </subcellularLocation>
</comment>
<dbReference type="EnsemblMetazoa" id="Aqu2.1.40899_001">
    <property type="protein sequence ID" value="Aqu2.1.40899_001"/>
    <property type="gene ID" value="Aqu2.1.40899"/>
</dbReference>
<dbReference type="STRING" id="400682.A0A1X7VLY3"/>
<keyword evidence="13" id="KW-1185">Reference proteome</keyword>
<evidence type="ECO:0000256" key="6">
    <source>
        <dbReference type="ARBA" id="ARBA00022989"/>
    </source>
</evidence>
<evidence type="ECO:0000256" key="7">
    <source>
        <dbReference type="ARBA" id="ARBA00023098"/>
    </source>
</evidence>